<dbReference type="Proteomes" id="UP001451303">
    <property type="component" value="Unassembled WGS sequence"/>
</dbReference>
<dbReference type="InterPro" id="IPR052337">
    <property type="entry name" value="SAT4-like"/>
</dbReference>
<evidence type="ECO:0000256" key="1">
    <source>
        <dbReference type="ARBA" id="ARBA00004141"/>
    </source>
</evidence>
<dbReference type="InterPro" id="IPR049326">
    <property type="entry name" value="Rhodopsin_dom_fungi"/>
</dbReference>
<sequence length="508" mass="54448">MGFLATLIDRGISHIDGAAAGSGPKYSPDSYCGRRLAGLETGPIPNRGPETSAGLWILVSFSTTFLAARLYLKWYRLKGLWWDDYFLVLAWFTHTLSATLAQVSISLFGLGHYPCDIPSPATSIPRLTLVGDHFGAMFSMFAVALSKTSWAVTLLRLVRRGSSTSSSSPGSSSTISSSSPPGKHQRQYAVWIVWFVIITICLIKGAQGVLVWIPKCGSPQAAAALGGDSNDVNNVSRHDVCVRIEPLNGFATFAGSVSGTYAILLAVVPWKTIWGTNLGKREKVGVATTMSVGAISGVAAFVLAVKMRRITSENFTYDSGAIIVWSTAETSTTIMAACIPVHRAFCRQLRKKLLAQHRLHSSKPHSTPPKMGKNGVGGSTALTTLNSGNSCSVLDKLSQHGRTGSDCLSVSSGGGGCHAATDDNASDKAILQVRDIESCDISGSEVATSRNSGRILMTQEVKVEYYHHPEILYGRDVLEEEAQPQHVYALKDMGTRGDRYKGINDKGS</sequence>
<feature type="transmembrane region" description="Helical" evidence="7">
    <location>
        <begin position="84"/>
        <end position="113"/>
    </location>
</feature>
<feature type="transmembrane region" description="Helical" evidence="7">
    <location>
        <begin position="284"/>
        <end position="305"/>
    </location>
</feature>
<dbReference type="PANTHER" id="PTHR33048:SF42">
    <property type="entry name" value="INTEGRAL MEMBRANE PROTEIN"/>
    <property type="match status" value="1"/>
</dbReference>
<keyword evidence="2 7" id="KW-0812">Transmembrane</keyword>
<feature type="transmembrane region" description="Helical" evidence="7">
    <location>
        <begin position="53"/>
        <end position="72"/>
    </location>
</feature>
<comment type="caution">
    <text evidence="9">The sequence shown here is derived from an EMBL/GenBank/DDBJ whole genome shotgun (WGS) entry which is preliminary data.</text>
</comment>
<evidence type="ECO:0000256" key="3">
    <source>
        <dbReference type="ARBA" id="ARBA00022989"/>
    </source>
</evidence>
<evidence type="ECO:0000313" key="9">
    <source>
        <dbReference type="EMBL" id="KAL0468559.1"/>
    </source>
</evidence>
<evidence type="ECO:0000256" key="7">
    <source>
        <dbReference type="SAM" id="Phobius"/>
    </source>
</evidence>
<feature type="transmembrane region" description="Helical" evidence="7">
    <location>
        <begin position="188"/>
        <end position="213"/>
    </location>
</feature>
<proteinExistence type="inferred from homology"/>
<feature type="region of interest" description="Disordered" evidence="6">
    <location>
        <begin position="161"/>
        <end position="183"/>
    </location>
</feature>
<evidence type="ECO:0000256" key="5">
    <source>
        <dbReference type="ARBA" id="ARBA00038359"/>
    </source>
</evidence>
<keyword evidence="3 7" id="KW-1133">Transmembrane helix</keyword>
<keyword evidence="10" id="KW-1185">Reference proteome</keyword>
<evidence type="ECO:0000256" key="4">
    <source>
        <dbReference type="ARBA" id="ARBA00023136"/>
    </source>
</evidence>
<feature type="compositionally biased region" description="Low complexity" evidence="6">
    <location>
        <begin position="161"/>
        <end position="182"/>
    </location>
</feature>
<keyword evidence="4 7" id="KW-0472">Membrane</keyword>
<reference evidence="9 10" key="1">
    <citation type="submission" date="2023-09" db="EMBL/GenBank/DDBJ databases">
        <title>Multi-omics analysis of a traditional fermented food reveals byproduct-associated fungal strains for waste-to-food upcycling.</title>
        <authorList>
            <consortium name="Lawrence Berkeley National Laboratory"/>
            <person name="Rekdal V.M."/>
            <person name="Villalobos-Escobedo J.M."/>
            <person name="Rodriguez-Valeron N."/>
            <person name="Garcia M.O."/>
            <person name="Vasquez D.P."/>
            <person name="Damayanti I."/>
            <person name="Sorensen P.M."/>
            <person name="Baidoo E.E."/>
            <person name="De Carvalho A.C."/>
            <person name="Riley R."/>
            <person name="Lipzen A."/>
            <person name="He G."/>
            <person name="Yan M."/>
            <person name="Haridas S."/>
            <person name="Daum C."/>
            <person name="Yoshinaga Y."/>
            <person name="Ng V."/>
            <person name="Grigoriev I.V."/>
            <person name="Munk R."/>
            <person name="Nuraida L."/>
            <person name="Wijaya C.H."/>
            <person name="Morales P.-C."/>
            <person name="Keasling J.D."/>
        </authorList>
    </citation>
    <scope>NUCLEOTIDE SEQUENCE [LARGE SCALE GENOMIC DNA]</scope>
    <source>
        <strain evidence="9 10">FGSC 2613</strain>
    </source>
</reference>
<evidence type="ECO:0000259" key="8">
    <source>
        <dbReference type="Pfam" id="PF20684"/>
    </source>
</evidence>
<feature type="domain" description="Rhodopsin" evidence="8">
    <location>
        <begin position="191"/>
        <end position="346"/>
    </location>
</feature>
<evidence type="ECO:0000256" key="2">
    <source>
        <dbReference type="ARBA" id="ARBA00022692"/>
    </source>
</evidence>
<feature type="region of interest" description="Disordered" evidence="6">
    <location>
        <begin position="358"/>
        <end position="379"/>
    </location>
</feature>
<dbReference type="Pfam" id="PF20684">
    <property type="entry name" value="Fung_rhodopsin"/>
    <property type="match status" value="1"/>
</dbReference>
<organism evidence="9 10">
    <name type="scientific">Neurospora intermedia</name>
    <dbReference type="NCBI Taxonomy" id="5142"/>
    <lineage>
        <taxon>Eukaryota</taxon>
        <taxon>Fungi</taxon>
        <taxon>Dikarya</taxon>
        <taxon>Ascomycota</taxon>
        <taxon>Pezizomycotina</taxon>
        <taxon>Sordariomycetes</taxon>
        <taxon>Sordariomycetidae</taxon>
        <taxon>Sordariales</taxon>
        <taxon>Sordariaceae</taxon>
        <taxon>Neurospora</taxon>
    </lineage>
</organism>
<evidence type="ECO:0000256" key="6">
    <source>
        <dbReference type="SAM" id="MobiDB-lite"/>
    </source>
</evidence>
<evidence type="ECO:0000313" key="10">
    <source>
        <dbReference type="Proteomes" id="UP001451303"/>
    </source>
</evidence>
<comment type="subcellular location">
    <subcellularLocation>
        <location evidence="1">Membrane</location>
        <topology evidence="1">Multi-pass membrane protein</topology>
    </subcellularLocation>
</comment>
<protein>
    <recommendedName>
        <fullName evidence="8">Rhodopsin domain-containing protein</fullName>
    </recommendedName>
</protein>
<dbReference type="PANTHER" id="PTHR33048">
    <property type="entry name" value="PTH11-LIKE INTEGRAL MEMBRANE PROTEIN (AFU_ORTHOLOGUE AFUA_5G11245)"/>
    <property type="match status" value="1"/>
</dbReference>
<accession>A0ABR3D7H0</accession>
<comment type="similarity">
    <text evidence="5">Belongs to the SAT4 family.</text>
</comment>
<feature type="transmembrane region" description="Helical" evidence="7">
    <location>
        <begin position="133"/>
        <end position="158"/>
    </location>
</feature>
<name>A0ABR3D7H0_NEUIN</name>
<dbReference type="EMBL" id="JAVLET010000007">
    <property type="protein sequence ID" value="KAL0468559.1"/>
    <property type="molecule type" value="Genomic_DNA"/>
</dbReference>
<gene>
    <name evidence="9" type="ORF">QR685DRAFT_447236</name>
</gene>